<keyword evidence="3" id="KW-1185">Reference proteome</keyword>
<keyword evidence="1" id="KW-1133">Transmembrane helix</keyword>
<dbReference type="GO" id="GO:0007131">
    <property type="term" value="P:reciprocal meiotic recombination"/>
    <property type="evidence" value="ECO:0007669"/>
    <property type="project" value="TreeGrafter"/>
</dbReference>
<dbReference type="SUPFAM" id="SSF47954">
    <property type="entry name" value="Cyclin-like"/>
    <property type="match status" value="1"/>
</dbReference>
<dbReference type="PANTHER" id="PTHR21615">
    <property type="entry name" value="CYCLIN N-TERMINAL DOMAIN-CONTAINING PROTEIN 1"/>
    <property type="match status" value="1"/>
</dbReference>
<dbReference type="InterPro" id="IPR036915">
    <property type="entry name" value="Cyclin-like_sf"/>
</dbReference>
<dbReference type="Gene3D" id="1.10.472.10">
    <property type="entry name" value="Cyclin-like"/>
    <property type="match status" value="1"/>
</dbReference>
<dbReference type="AlphaFoldDB" id="A0A482X712"/>
<dbReference type="InParanoid" id="A0A482X712"/>
<feature type="transmembrane region" description="Helical" evidence="1">
    <location>
        <begin position="263"/>
        <end position="281"/>
    </location>
</feature>
<keyword evidence="1" id="KW-0472">Membrane</keyword>
<organism evidence="2 3">
    <name type="scientific">Laodelphax striatellus</name>
    <name type="common">Small brown planthopper</name>
    <name type="synonym">Delphax striatella</name>
    <dbReference type="NCBI Taxonomy" id="195883"/>
    <lineage>
        <taxon>Eukaryota</taxon>
        <taxon>Metazoa</taxon>
        <taxon>Ecdysozoa</taxon>
        <taxon>Arthropoda</taxon>
        <taxon>Hexapoda</taxon>
        <taxon>Insecta</taxon>
        <taxon>Pterygota</taxon>
        <taxon>Neoptera</taxon>
        <taxon>Paraneoptera</taxon>
        <taxon>Hemiptera</taxon>
        <taxon>Auchenorrhyncha</taxon>
        <taxon>Fulgoroidea</taxon>
        <taxon>Delphacidae</taxon>
        <taxon>Criomorphinae</taxon>
        <taxon>Laodelphax</taxon>
    </lineage>
</organism>
<proteinExistence type="predicted"/>
<dbReference type="PANTHER" id="PTHR21615:SF2">
    <property type="entry name" value="CYCLIN N-TERMINAL DOMAIN-CONTAINING PROTEIN 1"/>
    <property type="match status" value="1"/>
</dbReference>
<protein>
    <submittedName>
        <fullName evidence="2">Uncharacterized protein</fullName>
    </submittedName>
</protein>
<accession>A0A482X712</accession>
<reference evidence="2 3" key="1">
    <citation type="journal article" date="2017" name="Gigascience">
        <title>Genome sequence of the small brown planthopper, Laodelphax striatellus.</title>
        <authorList>
            <person name="Zhu J."/>
            <person name="Jiang F."/>
            <person name="Wang X."/>
            <person name="Yang P."/>
            <person name="Bao Y."/>
            <person name="Zhao W."/>
            <person name="Wang W."/>
            <person name="Lu H."/>
            <person name="Wang Q."/>
            <person name="Cui N."/>
            <person name="Li J."/>
            <person name="Chen X."/>
            <person name="Luo L."/>
            <person name="Yu J."/>
            <person name="Kang L."/>
            <person name="Cui F."/>
        </authorList>
    </citation>
    <scope>NUCLEOTIDE SEQUENCE [LARGE SCALE GENOMIC DNA]</scope>
    <source>
        <strain evidence="2">Lst14</strain>
    </source>
</reference>
<gene>
    <name evidence="2" type="ORF">LSTR_LSTR002703</name>
</gene>
<dbReference type="Proteomes" id="UP000291343">
    <property type="component" value="Unassembled WGS sequence"/>
</dbReference>
<evidence type="ECO:0000313" key="3">
    <source>
        <dbReference type="Proteomes" id="UP000291343"/>
    </source>
</evidence>
<dbReference type="EMBL" id="QKKF02017260">
    <property type="protein sequence ID" value="RZF41071.1"/>
    <property type="molecule type" value="Genomic_DNA"/>
</dbReference>
<name>A0A482X712_LAOST</name>
<comment type="caution">
    <text evidence="2">The sequence shown here is derived from an EMBL/GenBank/DDBJ whole genome shotgun (WGS) entry which is preliminary data.</text>
</comment>
<sequence length="320" mass="37017">MENIMKSMESDVSSSSSSSAEYSKIHVFHNFSKEMLKEMFEVMRSEEASMQKERLETSTLPFAAIPTSIVQIIFHICEKLQQPMETRYLAVELYDRFVSNLFLAVAESIWPDMKVSLFDSEKWRTVSARLGEQSLLRVATCVALASKFVSHDRKTSMKSIQQFLCNCGHPFSLKSIIASEMRIYKFLNYKLHFPSRQTHAQLLIEMVFLPETIDKKLLQRLSYKVIDVTYLYHQEIFHKLFFYATGCWERTEDERRKFVGTELNNIYIAAAIVFTAFTFAYPTQSAISDQLATNLDLITEIPSNDIISLSKIITMVVLQH</sequence>
<keyword evidence="1" id="KW-0812">Transmembrane</keyword>
<evidence type="ECO:0000256" key="1">
    <source>
        <dbReference type="SAM" id="Phobius"/>
    </source>
</evidence>
<dbReference type="STRING" id="195883.A0A482X712"/>
<dbReference type="OrthoDB" id="9983043at2759"/>
<evidence type="ECO:0000313" key="2">
    <source>
        <dbReference type="EMBL" id="RZF41071.1"/>
    </source>
</evidence>
<dbReference type="GO" id="GO:0035861">
    <property type="term" value="C:site of double-strand break"/>
    <property type="evidence" value="ECO:0007669"/>
    <property type="project" value="TreeGrafter"/>
</dbReference>
<dbReference type="CDD" id="cd20541">
    <property type="entry name" value="CYCLIN_CNTD1"/>
    <property type="match status" value="1"/>
</dbReference>